<sequence length="59" mass="7097">NGELMLPEIVTPRGISLERQWYLYNEIRKHIQDPKKRDIYCAQPNQPKPKKIKLHKDNN</sequence>
<feature type="non-terminal residue" evidence="1">
    <location>
        <position position="1"/>
    </location>
</feature>
<proteinExistence type="predicted"/>
<organism evidence="1 2">
    <name type="scientific">Gigaspora margarita</name>
    <dbReference type="NCBI Taxonomy" id="4874"/>
    <lineage>
        <taxon>Eukaryota</taxon>
        <taxon>Fungi</taxon>
        <taxon>Fungi incertae sedis</taxon>
        <taxon>Mucoromycota</taxon>
        <taxon>Glomeromycotina</taxon>
        <taxon>Glomeromycetes</taxon>
        <taxon>Diversisporales</taxon>
        <taxon>Gigasporaceae</taxon>
        <taxon>Gigaspora</taxon>
    </lineage>
</organism>
<name>A0ABN7XFM7_GIGMA</name>
<dbReference type="Proteomes" id="UP000789901">
    <property type="component" value="Unassembled WGS sequence"/>
</dbReference>
<keyword evidence="2" id="KW-1185">Reference proteome</keyword>
<comment type="caution">
    <text evidence="1">The sequence shown here is derived from an EMBL/GenBank/DDBJ whole genome shotgun (WGS) entry which is preliminary data.</text>
</comment>
<protein>
    <submittedName>
        <fullName evidence="1">3020_t:CDS:1</fullName>
    </submittedName>
</protein>
<accession>A0ABN7XFM7</accession>
<gene>
    <name evidence="1" type="ORF">GMARGA_LOCUS41865</name>
</gene>
<dbReference type="EMBL" id="CAJVQB010119281">
    <property type="protein sequence ID" value="CAG8853044.1"/>
    <property type="molecule type" value="Genomic_DNA"/>
</dbReference>
<reference evidence="1 2" key="1">
    <citation type="submission" date="2021-06" db="EMBL/GenBank/DDBJ databases">
        <authorList>
            <person name="Kallberg Y."/>
            <person name="Tangrot J."/>
            <person name="Rosling A."/>
        </authorList>
    </citation>
    <scope>NUCLEOTIDE SEQUENCE [LARGE SCALE GENOMIC DNA]</scope>
    <source>
        <strain evidence="1 2">120-4 pot B 10/14</strain>
    </source>
</reference>
<evidence type="ECO:0000313" key="1">
    <source>
        <dbReference type="EMBL" id="CAG8853044.1"/>
    </source>
</evidence>
<evidence type="ECO:0000313" key="2">
    <source>
        <dbReference type="Proteomes" id="UP000789901"/>
    </source>
</evidence>